<accession>A0A9D4RDH1</accession>
<reference evidence="2" key="1">
    <citation type="journal article" date="2019" name="bioRxiv">
        <title>The Genome of the Zebra Mussel, Dreissena polymorpha: A Resource for Invasive Species Research.</title>
        <authorList>
            <person name="McCartney M.A."/>
            <person name="Auch B."/>
            <person name="Kono T."/>
            <person name="Mallez S."/>
            <person name="Zhang Y."/>
            <person name="Obille A."/>
            <person name="Becker A."/>
            <person name="Abrahante J.E."/>
            <person name="Garbe J."/>
            <person name="Badalamenti J.P."/>
            <person name="Herman A."/>
            <person name="Mangelson H."/>
            <person name="Liachko I."/>
            <person name="Sullivan S."/>
            <person name="Sone E.D."/>
            <person name="Koren S."/>
            <person name="Silverstein K.A.T."/>
            <person name="Beckman K.B."/>
            <person name="Gohl D.M."/>
        </authorList>
    </citation>
    <scope>NUCLEOTIDE SEQUENCE</scope>
    <source>
        <strain evidence="2">Duluth1</strain>
        <tissue evidence="2">Whole animal</tissue>
    </source>
</reference>
<dbReference type="EMBL" id="JAIWYP010000002">
    <property type="protein sequence ID" value="KAH3862637.1"/>
    <property type="molecule type" value="Genomic_DNA"/>
</dbReference>
<keyword evidence="1" id="KW-0812">Transmembrane</keyword>
<keyword evidence="1" id="KW-1133">Transmembrane helix</keyword>
<evidence type="ECO:0000256" key="1">
    <source>
        <dbReference type="SAM" id="Phobius"/>
    </source>
</evidence>
<comment type="caution">
    <text evidence="2">The sequence shown here is derived from an EMBL/GenBank/DDBJ whole genome shotgun (WGS) entry which is preliminary data.</text>
</comment>
<evidence type="ECO:0000313" key="2">
    <source>
        <dbReference type="EMBL" id="KAH3862637.1"/>
    </source>
</evidence>
<feature type="transmembrane region" description="Helical" evidence="1">
    <location>
        <begin position="130"/>
        <end position="146"/>
    </location>
</feature>
<protein>
    <submittedName>
        <fullName evidence="2">Uncharacterized protein</fullName>
    </submittedName>
</protein>
<reference evidence="2" key="2">
    <citation type="submission" date="2020-11" db="EMBL/GenBank/DDBJ databases">
        <authorList>
            <person name="McCartney M.A."/>
            <person name="Auch B."/>
            <person name="Kono T."/>
            <person name="Mallez S."/>
            <person name="Becker A."/>
            <person name="Gohl D.M."/>
            <person name="Silverstein K.A.T."/>
            <person name="Koren S."/>
            <person name="Bechman K.B."/>
            <person name="Herman A."/>
            <person name="Abrahante J.E."/>
            <person name="Garbe J."/>
        </authorList>
    </citation>
    <scope>NUCLEOTIDE SEQUENCE</scope>
    <source>
        <strain evidence="2">Duluth1</strain>
        <tissue evidence="2">Whole animal</tissue>
    </source>
</reference>
<name>A0A9D4RDH1_DREPO</name>
<dbReference type="AlphaFoldDB" id="A0A9D4RDH1"/>
<sequence length="147" mass="16549">MTVWAPAGDSQSQTVTDSLRYRLGICRRLPVSHRRCQKITQTIWASSGHFQTVYDGATTVWHLQHTPRQSTTVLDNLTVSLGACRGLPAILRRCQTVPTPYGHLQETPRQSATVSRLSGHLKKTPRPSQIILIIATISCYIYLYIYI</sequence>
<evidence type="ECO:0000313" key="3">
    <source>
        <dbReference type="Proteomes" id="UP000828390"/>
    </source>
</evidence>
<gene>
    <name evidence="2" type="ORF">DPMN_025607</name>
</gene>
<dbReference type="Proteomes" id="UP000828390">
    <property type="component" value="Unassembled WGS sequence"/>
</dbReference>
<keyword evidence="1" id="KW-0472">Membrane</keyword>
<proteinExistence type="predicted"/>
<keyword evidence="3" id="KW-1185">Reference proteome</keyword>
<organism evidence="2 3">
    <name type="scientific">Dreissena polymorpha</name>
    <name type="common">Zebra mussel</name>
    <name type="synonym">Mytilus polymorpha</name>
    <dbReference type="NCBI Taxonomy" id="45954"/>
    <lineage>
        <taxon>Eukaryota</taxon>
        <taxon>Metazoa</taxon>
        <taxon>Spiralia</taxon>
        <taxon>Lophotrochozoa</taxon>
        <taxon>Mollusca</taxon>
        <taxon>Bivalvia</taxon>
        <taxon>Autobranchia</taxon>
        <taxon>Heteroconchia</taxon>
        <taxon>Euheterodonta</taxon>
        <taxon>Imparidentia</taxon>
        <taxon>Neoheterodontei</taxon>
        <taxon>Myida</taxon>
        <taxon>Dreissenoidea</taxon>
        <taxon>Dreissenidae</taxon>
        <taxon>Dreissena</taxon>
    </lineage>
</organism>